<evidence type="ECO:0000256" key="1">
    <source>
        <dbReference type="HAMAP-Rule" id="MF_00761"/>
    </source>
</evidence>
<comment type="similarity">
    <text evidence="1">Belongs to the UPF0303 family.</text>
</comment>
<evidence type="ECO:0000313" key="3">
    <source>
        <dbReference type="Proteomes" id="UP000609879"/>
    </source>
</evidence>
<proteinExistence type="inferred from homology"/>
<gene>
    <name evidence="2" type="ORF">Ade02nite_54610</name>
</gene>
<evidence type="ECO:0000313" key="2">
    <source>
        <dbReference type="EMBL" id="GID76820.1"/>
    </source>
</evidence>
<dbReference type="PANTHER" id="PTHR28255:SF1">
    <property type="entry name" value="UPF0303 PROTEIN YBR137W"/>
    <property type="match status" value="1"/>
</dbReference>
<dbReference type="NCBIfam" id="NF002696">
    <property type="entry name" value="PRK02487.1-5"/>
    <property type="match status" value="1"/>
</dbReference>
<sequence>MLRMSDDLIARLEQQERDLVLTRFDNADAWRLGCLLVAKATERELPVAIDIRRGTQQLFHAALPGSVADNDTWIERKVRVVERYGASSYLVGRRLAAKGQQLDAGMGVDPALYATHGGAFPIRIKDVGVVAVVTVSGLPQADDHALVVEALGEFA</sequence>
<dbReference type="PANTHER" id="PTHR28255">
    <property type="match status" value="1"/>
</dbReference>
<dbReference type="HAMAP" id="MF_00761">
    <property type="entry name" value="UPF0303"/>
    <property type="match status" value="1"/>
</dbReference>
<organism evidence="2 3">
    <name type="scientific">Paractinoplanes deccanensis</name>
    <dbReference type="NCBI Taxonomy" id="113561"/>
    <lineage>
        <taxon>Bacteria</taxon>
        <taxon>Bacillati</taxon>
        <taxon>Actinomycetota</taxon>
        <taxon>Actinomycetes</taxon>
        <taxon>Micromonosporales</taxon>
        <taxon>Micromonosporaceae</taxon>
        <taxon>Paractinoplanes</taxon>
    </lineage>
</organism>
<dbReference type="InterPro" id="IPR038084">
    <property type="entry name" value="PduO/GlcC-like_sf"/>
</dbReference>
<protein>
    <recommendedName>
        <fullName evidence="1">UPF0303 protein Ade02nite_54610</fullName>
    </recommendedName>
</protein>
<dbReference type="InterPro" id="IPR010371">
    <property type="entry name" value="YBR137W-like"/>
</dbReference>
<dbReference type="PIRSF" id="PIRSF008757">
    <property type="entry name" value="UCP008757"/>
    <property type="match status" value="1"/>
</dbReference>
<accession>A0ABQ3Y9Y4</accession>
<reference evidence="2 3" key="1">
    <citation type="submission" date="2021-01" db="EMBL/GenBank/DDBJ databases">
        <title>Whole genome shotgun sequence of Actinoplanes deccanensis NBRC 13994.</title>
        <authorList>
            <person name="Komaki H."/>
            <person name="Tamura T."/>
        </authorList>
    </citation>
    <scope>NUCLEOTIDE SEQUENCE [LARGE SCALE GENOMIC DNA]</scope>
    <source>
        <strain evidence="2 3">NBRC 13994</strain>
    </source>
</reference>
<dbReference type="EMBL" id="BOMI01000108">
    <property type="protein sequence ID" value="GID76820.1"/>
    <property type="molecule type" value="Genomic_DNA"/>
</dbReference>
<dbReference type="InterPro" id="IPR005624">
    <property type="entry name" value="PduO/GlcC-like"/>
</dbReference>
<comment type="caution">
    <text evidence="2">The sequence shown here is derived from an EMBL/GenBank/DDBJ whole genome shotgun (WGS) entry which is preliminary data.</text>
</comment>
<keyword evidence="3" id="KW-1185">Reference proteome</keyword>
<name>A0ABQ3Y9Y4_9ACTN</name>
<dbReference type="Pfam" id="PF03928">
    <property type="entry name" value="HbpS-like"/>
    <property type="match status" value="1"/>
</dbReference>
<dbReference type="SUPFAM" id="SSF143744">
    <property type="entry name" value="GlcG-like"/>
    <property type="match status" value="1"/>
</dbReference>
<dbReference type="Proteomes" id="UP000609879">
    <property type="component" value="Unassembled WGS sequence"/>
</dbReference>
<dbReference type="Gene3D" id="3.30.450.150">
    <property type="entry name" value="Haem-degrading domain"/>
    <property type="match status" value="1"/>
</dbReference>